<dbReference type="AlphaFoldDB" id="A0A1I0QJ52"/>
<evidence type="ECO:0000313" key="1">
    <source>
        <dbReference type="EMBL" id="SEW27056.1"/>
    </source>
</evidence>
<accession>A0A1I0QJ52</accession>
<gene>
    <name evidence="1" type="ORF">SAMN05216285_3640</name>
</gene>
<reference evidence="2" key="1">
    <citation type="submission" date="2016-10" db="EMBL/GenBank/DDBJ databases">
        <authorList>
            <person name="Varghese N."/>
        </authorList>
    </citation>
    <scope>NUCLEOTIDE SEQUENCE [LARGE SCALE GENOMIC DNA]</scope>
    <source>
        <strain evidence="2">CGMCC 1.12284</strain>
    </source>
</reference>
<proteinExistence type="predicted"/>
<dbReference type="EMBL" id="FOIS01000004">
    <property type="protein sequence ID" value="SEW27056.1"/>
    <property type="molecule type" value="Genomic_DNA"/>
</dbReference>
<dbReference type="Proteomes" id="UP000183275">
    <property type="component" value="Unassembled WGS sequence"/>
</dbReference>
<sequence>MYSRRRVLQLGSASVLAGLAGWTVLTVTGGIGFRLRNYTSESYEARVTIEFYGRTAFERTYRLPAASGADPFVRTEKNAISNAPNGATYTATLFLDGKAEQTISATVDCTDRDEQEIDEEIDIDVGFGGDDSILMADSNC</sequence>
<protein>
    <submittedName>
        <fullName evidence="1">Uncharacterized protein</fullName>
    </submittedName>
</protein>
<keyword evidence="2" id="KW-1185">Reference proteome</keyword>
<name>A0A1I0QJ52_9EURY</name>
<organism evidence="1 2">
    <name type="scientific">Natrinema salifodinae</name>
    <dbReference type="NCBI Taxonomy" id="1202768"/>
    <lineage>
        <taxon>Archaea</taxon>
        <taxon>Methanobacteriati</taxon>
        <taxon>Methanobacteriota</taxon>
        <taxon>Stenosarchaea group</taxon>
        <taxon>Halobacteria</taxon>
        <taxon>Halobacteriales</taxon>
        <taxon>Natrialbaceae</taxon>
        <taxon>Natrinema</taxon>
    </lineage>
</organism>
<dbReference type="RefSeq" id="WP_049989369.1">
    <property type="nucleotide sequence ID" value="NZ_JROF01000006.1"/>
</dbReference>
<evidence type="ECO:0000313" key="2">
    <source>
        <dbReference type="Proteomes" id="UP000183275"/>
    </source>
</evidence>